<reference evidence="3" key="1">
    <citation type="submission" date="2015-10" db="EMBL/GenBank/DDBJ databases">
        <title>Analysis of five complete genome sequences for members of the class Peribacteria in the recently recognized Peregrinibacteria bacterial phylum.</title>
        <authorList>
            <person name="Anantharaman K."/>
            <person name="Brown C.T."/>
            <person name="Burstein D."/>
            <person name="Castelle C.J."/>
            <person name="Probst A.J."/>
            <person name="Thomas B.C."/>
            <person name="Williams K.H."/>
            <person name="Banfield J.F."/>
        </authorList>
    </citation>
    <scope>NUCLEOTIDE SEQUENCE [LARGE SCALE GENOMIC DNA]</scope>
</reference>
<reference evidence="2 3" key="2">
    <citation type="journal article" date="2016" name="PeerJ">
        <title>Analysis of five complete genome sequences for members of the class Peribacteria in the recently recognized Peregrinibacteria bacterial phylum.</title>
        <authorList>
            <person name="Anantharaman K."/>
            <person name="Brown C.T."/>
            <person name="Burstein D."/>
            <person name="Castelle C.J."/>
            <person name="Probst A.J."/>
            <person name="Thomas B.C."/>
            <person name="Williams K.H."/>
            <person name="Banfield J.F."/>
        </authorList>
    </citation>
    <scope>NUCLEOTIDE SEQUENCE [LARGE SCALE GENOMIC DNA]</scope>
    <source>
        <strain evidence="2">RIFOXYD1_FULL_PER-ii_59_16</strain>
    </source>
</reference>
<evidence type="ECO:0000256" key="1">
    <source>
        <dbReference type="SAM" id="Phobius"/>
    </source>
</evidence>
<gene>
    <name evidence="2" type="ORF">PeribacterD1_0194</name>
</gene>
<evidence type="ECO:0000313" key="3">
    <source>
        <dbReference type="Proteomes" id="UP000069135"/>
    </source>
</evidence>
<keyword evidence="1" id="KW-0472">Membrane</keyword>
<sequence length="95" mass="10024">MPHIFGLVLLMGFVFMVIWAARFATKQQLKSAISWFLAIGIIGALLGGTFGMPLRRMGSLKSGAAWMMSQDDKGWFGCPGANGALNAGSASSAAR</sequence>
<name>A0A0S1SHS0_9BACT</name>
<keyword evidence="1" id="KW-0812">Transmembrane</keyword>
<dbReference type="STRING" id="1735162.PeribacterB2_0194"/>
<protein>
    <submittedName>
        <fullName evidence="2">Uncharacterized protein</fullName>
    </submittedName>
</protein>
<proteinExistence type="predicted"/>
<dbReference type="KEGG" id="prf:PeribacterA2_0194"/>
<keyword evidence="1" id="KW-1133">Transmembrane helix</keyword>
<dbReference type="EMBL" id="CP013065">
    <property type="protein sequence ID" value="ALM12895.1"/>
    <property type="molecule type" value="Genomic_DNA"/>
</dbReference>
<accession>A0A0S1SPV9</accession>
<dbReference type="AlphaFoldDB" id="A0A0S1SHS0"/>
<organism evidence="2 3">
    <name type="scientific">Candidatus Peribacter riflensis</name>
    <dbReference type="NCBI Taxonomy" id="1735162"/>
    <lineage>
        <taxon>Bacteria</taxon>
        <taxon>Candidatus Peregrinibacteriota</taxon>
        <taxon>Candidatus Peribacteria</taxon>
        <taxon>Candidatus Peribacterales</taxon>
        <taxon>Candidatus Peribacteraceae</taxon>
        <taxon>Candidatus Peribacter</taxon>
    </lineage>
</organism>
<accession>A0A0S1SDR4</accession>
<dbReference type="Proteomes" id="UP000069135">
    <property type="component" value="Chromosome"/>
</dbReference>
<accession>A0A0S1SHS0</accession>
<accession>A0A0S1SR00</accession>
<evidence type="ECO:0000313" key="2">
    <source>
        <dbReference type="EMBL" id="ALM12895.1"/>
    </source>
</evidence>
<feature type="transmembrane region" description="Helical" evidence="1">
    <location>
        <begin position="33"/>
        <end position="52"/>
    </location>
</feature>
<accession>A0A0S1STC4</accession>